<dbReference type="Proteomes" id="UP000219974">
    <property type="component" value="Chromosome 5"/>
</dbReference>
<gene>
    <name evidence="1" type="ORF">PBK173_000072200</name>
    <name evidence="5" type="ORF">PBNK65E_000068400</name>
    <name evidence="2" type="ORF">PBNK65NY_000067900</name>
    <name evidence="3" type="ORF">PBSP11A_000068100</name>
    <name evidence="4" type="ORF">PBSP11RLL_000068200</name>
</gene>
<evidence type="ECO:0000313" key="1">
    <source>
        <dbReference type="EMBL" id="CXI07102.1"/>
    </source>
</evidence>
<dbReference type="EMBL" id="LT614631">
    <property type="protein sequence ID" value="SCN22802.1"/>
    <property type="molecule type" value="Genomic_DNA"/>
</dbReference>
<evidence type="ECO:0000313" key="7">
    <source>
        <dbReference type="Proteomes" id="UP000219860"/>
    </source>
</evidence>
<dbReference type="EMBL" id="LT160025">
    <property type="protein sequence ID" value="CXI07102.1"/>
    <property type="molecule type" value="Genomic_DNA"/>
</dbReference>
<evidence type="ECO:0000313" key="5">
    <source>
        <dbReference type="EMBL" id="SCN22802.1"/>
    </source>
</evidence>
<name>A0A0Y9UQ28_PLABE</name>
<evidence type="ECO:0000313" key="3">
    <source>
        <dbReference type="EMBL" id="SCM15662.1"/>
    </source>
</evidence>
<proteinExistence type="predicted"/>
<evidence type="ECO:0000313" key="6">
    <source>
        <dbReference type="Proteomes" id="UP000069549"/>
    </source>
</evidence>
<dbReference type="EMBL" id="LT608141">
    <property type="protein sequence ID" value="SCL92553.1"/>
    <property type="molecule type" value="Genomic_DNA"/>
</dbReference>
<evidence type="ECO:0000313" key="10">
    <source>
        <dbReference type="Proteomes" id="UP000516480"/>
    </source>
</evidence>
<dbReference type="OrthoDB" id="372750at2759"/>
<evidence type="ECO:0000313" key="4">
    <source>
        <dbReference type="EMBL" id="SCM17456.1"/>
    </source>
</evidence>
<accession>A0A0Y9UQ28</accession>
<dbReference type="VEuPathDB" id="PlasmoDB:PBANKA_0502650"/>
<evidence type="ECO:0000313" key="9">
    <source>
        <dbReference type="Proteomes" id="UP000220214"/>
    </source>
</evidence>
<sequence>MNINMNLMATNIKKNYNWRLIKSIRKNMIIESILFKKNGFKDKLKEIELELICKLIMVKCPSIMYPTLNRYKLLKKNNLHHTKCFNSKNTVLPILLKSVNPILYKDILNCLQHENCNNQIESECKEDVVAYSDEDILKIYKKFVKSILTPIGTKHIELVFTEIYNFTDLSSYFSYMNKYPPQSIISNDYIELFN</sequence>
<dbReference type="Proteomes" id="UP000220214">
    <property type="component" value="Chromosome 5"/>
</dbReference>
<dbReference type="AlphaFoldDB" id="A0A0Y9UQ28"/>
<dbReference type="Proteomes" id="UP000219860">
    <property type="component" value="Chromosome 5"/>
</dbReference>
<dbReference type="EMBL" id="LT608269">
    <property type="protein sequence ID" value="SCM17456.1"/>
    <property type="molecule type" value="Genomic_DNA"/>
</dbReference>
<protein>
    <submittedName>
        <fullName evidence="1">Uncharacterized protein</fullName>
    </submittedName>
</protein>
<dbReference type="Proteomes" id="UP000516480">
    <property type="component" value="Chromosome 5"/>
</dbReference>
<evidence type="ECO:0000313" key="8">
    <source>
        <dbReference type="Proteomes" id="UP000219974"/>
    </source>
</evidence>
<evidence type="ECO:0000313" key="2">
    <source>
        <dbReference type="EMBL" id="SCL92553.1"/>
    </source>
</evidence>
<dbReference type="Proteomes" id="UP000069549">
    <property type="component" value="Chromosome 5"/>
</dbReference>
<reference evidence="1 6" key="1">
    <citation type="submission" date="2016-02" db="EMBL/GenBank/DDBJ databases">
        <authorList>
            <consortium name="Pathogen Informatics"/>
        </authorList>
    </citation>
    <scope>NUCLEOTIDE SEQUENCE [LARGE SCALE GENOMIC DNA]</scope>
    <source>
        <strain evidence="1 6">K173</strain>
        <strain evidence="2 10">NK65 ny</strain>
        <strain evidence="5 9">NK65e</strain>
        <strain evidence="3 7">SP11 Antwerpcl1</strain>
        <strain evidence="4 8">SP11 RLL</strain>
    </source>
</reference>
<organism evidence="1 6">
    <name type="scientific">Plasmodium berghei</name>
    <dbReference type="NCBI Taxonomy" id="5821"/>
    <lineage>
        <taxon>Eukaryota</taxon>
        <taxon>Sar</taxon>
        <taxon>Alveolata</taxon>
        <taxon>Apicomplexa</taxon>
        <taxon>Aconoidasida</taxon>
        <taxon>Haemosporida</taxon>
        <taxon>Plasmodiidae</taxon>
        <taxon>Plasmodium</taxon>
        <taxon>Plasmodium (Vinckeia)</taxon>
    </lineage>
</organism>
<dbReference type="OMA" id="LICKLIM"/>
<dbReference type="EMBL" id="LT608253">
    <property type="protein sequence ID" value="SCM15662.1"/>
    <property type="molecule type" value="Genomic_DNA"/>
</dbReference>